<sequence length="487" mass="56613">MNAYHCPLCPARRSHRSDFLKHIREHHLDRCECKLYTGVSLTAVNKKITAQQDQREINLKRTMLSYPKKKSEQVAMRKKRENKADQKSTKRMKFEPPSPINLSGFEKWPENSSSKSILEQIMVTKFIENINLETAELKQEDDSKSLMPKEHENLLQISNLTKENLNQEGNTAASHNFFKISPSLSGYANDIFMSGPNLVENVNFSTNSQGCTVFAQIQNSTCATGVESDQPYIQIIKEGRYTRSIKAIDSNQKVYPHVDNVAPVIKRDNLNNYKPEASRKIVYEFEKEIIKTMAKFSENSEKFLMLTDSLFLGLKEDLFENCEVLNVEFPFMPSWLDRPKLRFHFENLFQEHSVPTVFYAMGFDLIRAYEYDDIQDVVNEMTMALTDFMNLMEGHSMAEKKEIVFITVPEIGILSDAIKEFNKRMIYEIVEINEEYNNRVFVKVLDYDSVIKEVQQAGILNKNHTLDDRIGEFVRELVKPYRVKLRQ</sequence>
<dbReference type="AlphaFoldDB" id="A0A914E3W1"/>
<accession>A0A914E3W1</accession>
<proteinExistence type="predicted"/>
<dbReference type="Proteomes" id="UP000887540">
    <property type="component" value="Unplaced"/>
</dbReference>
<feature type="region of interest" description="Disordered" evidence="1">
    <location>
        <begin position="68"/>
        <end position="107"/>
    </location>
</feature>
<protein>
    <submittedName>
        <fullName evidence="3">Uncharacterized protein</fullName>
    </submittedName>
</protein>
<keyword evidence="2" id="KW-1185">Reference proteome</keyword>
<evidence type="ECO:0000313" key="2">
    <source>
        <dbReference type="Proteomes" id="UP000887540"/>
    </source>
</evidence>
<organism evidence="2 3">
    <name type="scientific">Acrobeloides nanus</name>
    <dbReference type="NCBI Taxonomy" id="290746"/>
    <lineage>
        <taxon>Eukaryota</taxon>
        <taxon>Metazoa</taxon>
        <taxon>Ecdysozoa</taxon>
        <taxon>Nematoda</taxon>
        <taxon>Chromadorea</taxon>
        <taxon>Rhabditida</taxon>
        <taxon>Tylenchina</taxon>
        <taxon>Cephalobomorpha</taxon>
        <taxon>Cephaloboidea</taxon>
        <taxon>Cephalobidae</taxon>
        <taxon>Acrobeloides</taxon>
    </lineage>
</organism>
<reference evidence="3" key="1">
    <citation type="submission" date="2022-11" db="UniProtKB">
        <authorList>
            <consortium name="WormBaseParasite"/>
        </authorList>
    </citation>
    <scope>IDENTIFICATION</scope>
</reference>
<name>A0A914E3W1_9BILA</name>
<evidence type="ECO:0000313" key="3">
    <source>
        <dbReference type="WBParaSite" id="ACRNAN_scaffold5369.g29854.t1"/>
    </source>
</evidence>
<evidence type="ECO:0000256" key="1">
    <source>
        <dbReference type="SAM" id="MobiDB-lite"/>
    </source>
</evidence>
<feature type="compositionally biased region" description="Basic and acidic residues" evidence="1">
    <location>
        <begin position="82"/>
        <end position="94"/>
    </location>
</feature>
<dbReference type="WBParaSite" id="ACRNAN_scaffold5369.g29854.t1">
    <property type="protein sequence ID" value="ACRNAN_scaffold5369.g29854.t1"/>
    <property type="gene ID" value="ACRNAN_scaffold5369.g29854"/>
</dbReference>